<dbReference type="GO" id="GO:0005886">
    <property type="term" value="C:plasma membrane"/>
    <property type="evidence" value="ECO:0007669"/>
    <property type="project" value="TreeGrafter"/>
</dbReference>
<proteinExistence type="predicted"/>
<name>A0A2W7RUX2_9BACT</name>
<feature type="transmembrane region" description="Helical" evidence="1">
    <location>
        <begin position="978"/>
        <end position="999"/>
    </location>
</feature>
<dbReference type="Gene3D" id="3.30.70.1440">
    <property type="entry name" value="Multidrug efflux transporter AcrB pore domain"/>
    <property type="match status" value="1"/>
</dbReference>
<keyword evidence="1" id="KW-1133">Transmembrane helix</keyword>
<organism evidence="2 3">
    <name type="scientific">Hydrotalea sandarakina</name>
    <dbReference type="NCBI Taxonomy" id="1004304"/>
    <lineage>
        <taxon>Bacteria</taxon>
        <taxon>Pseudomonadati</taxon>
        <taxon>Bacteroidota</taxon>
        <taxon>Chitinophagia</taxon>
        <taxon>Chitinophagales</taxon>
        <taxon>Chitinophagaceae</taxon>
        <taxon>Hydrotalea</taxon>
    </lineage>
</organism>
<feature type="transmembrane region" description="Helical" evidence="1">
    <location>
        <begin position="432"/>
        <end position="459"/>
    </location>
</feature>
<feature type="transmembrane region" description="Helical" evidence="1">
    <location>
        <begin position="901"/>
        <end position="921"/>
    </location>
</feature>
<dbReference type="OrthoDB" id="636130at2"/>
<dbReference type="SUPFAM" id="SSF82866">
    <property type="entry name" value="Multidrug efflux transporter AcrB transmembrane domain"/>
    <property type="match status" value="2"/>
</dbReference>
<dbReference type="PANTHER" id="PTHR32063:SF0">
    <property type="entry name" value="SWARMING MOTILITY PROTEIN SWRC"/>
    <property type="match status" value="1"/>
</dbReference>
<feature type="transmembrane region" description="Helical" evidence="1">
    <location>
        <begin position="522"/>
        <end position="539"/>
    </location>
</feature>
<dbReference type="Pfam" id="PF00873">
    <property type="entry name" value="ACR_tran"/>
    <property type="match status" value="1"/>
</dbReference>
<keyword evidence="1" id="KW-0812">Transmembrane</keyword>
<dbReference type="RefSeq" id="WP_111293665.1">
    <property type="nucleotide sequence ID" value="NZ_QKZV01000002.1"/>
</dbReference>
<dbReference type="Gene3D" id="3.30.70.1430">
    <property type="entry name" value="Multidrug efflux transporter AcrB pore domain"/>
    <property type="match status" value="2"/>
</dbReference>
<dbReference type="SUPFAM" id="SSF82693">
    <property type="entry name" value="Multidrug efflux transporter AcrB pore domain, PN1, PN2, PC1 and PC2 subdomains"/>
    <property type="match status" value="3"/>
</dbReference>
<dbReference type="Gene3D" id="3.30.2090.10">
    <property type="entry name" value="Multidrug efflux transporter AcrB TolC docking domain, DN and DC subdomains"/>
    <property type="match status" value="2"/>
</dbReference>
<dbReference type="Gene3D" id="1.20.1640.10">
    <property type="entry name" value="Multidrug efflux transporter AcrB transmembrane domain"/>
    <property type="match status" value="2"/>
</dbReference>
<comment type="caution">
    <text evidence="2">The sequence shown here is derived from an EMBL/GenBank/DDBJ whole genome shotgun (WGS) entry which is preliminary data.</text>
</comment>
<dbReference type="AlphaFoldDB" id="A0A2W7RUX2"/>
<feature type="transmembrane region" description="Helical" evidence="1">
    <location>
        <begin position="334"/>
        <end position="353"/>
    </location>
</feature>
<dbReference type="PANTHER" id="PTHR32063">
    <property type="match status" value="1"/>
</dbReference>
<dbReference type="InterPro" id="IPR001036">
    <property type="entry name" value="Acrflvin-R"/>
</dbReference>
<evidence type="ECO:0000313" key="2">
    <source>
        <dbReference type="EMBL" id="PZX64493.1"/>
    </source>
</evidence>
<accession>A0A2W7RUX2</accession>
<feature type="transmembrane region" description="Helical" evidence="1">
    <location>
        <begin position="392"/>
        <end position="411"/>
    </location>
</feature>
<dbReference type="PRINTS" id="PR00702">
    <property type="entry name" value="ACRIFLAVINRP"/>
</dbReference>
<keyword evidence="3" id="KW-1185">Reference proteome</keyword>
<evidence type="ECO:0000256" key="1">
    <source>
        <dbReference type="SAM" id="Phobius"/>
    </source>
</evidence>
<dbReference type="EMBL" id="QKZV01000002">
    <property type="protein sequence ID" value="PZX64493.1"/>
    <property type="molecule type" value="Genomic_DNA"/>
</dbReference>
<feature type="transmembrane region" description="Helical" evidence="1">
    <location>
        <begin position="875"/>
        <end position="894"/>
    </location>
</feature>
<feature type="transmembrane region" description="Helical" evidence="1">
    <location>
        <begin position="360"/>
        <end position="386"/>
    </location>
</feature>
<protein>
    <submittedName>
        <fullName evidence="2">CzcA family heavy metal efflux pump</fullName>
    </submittedName>
</protein>
<feature type="transmembrane region" description="Helical" evidence="1">
    <location>
        <begin position="927"/>
        <end position="946"/>
    </location>
</feature>
<dbReference type="Gene3D" id="3.30.70.1320">
    <property type="entry name" value="Multidrug efflux transporter AcrB pore domain like"/>
    <property type="match status" value="1"/>
</dbReference>
<keyword evidence="1" id="KW-0472">Membrane</keyword>
<dbReference type="InterPro" id="IPR027463">
    <property type="entry name" value="AcrB_DN_DC_subdom"/>
</dbReference>
<dbReference type="GO" id="GO:0042910">
    <property type="term" value="F:xenobiotic transmembrane transporter activity"/>
    <property type="evidence" value="ECO:0007669"/>
    <property type="project" value="TreeGrafter"/>
</dbReference>
<dbReference type="SUPFAM" id="SSF82714">
    <property type="entry name" value="Multidrug efflux transporter AcrB TolC docking domain, DN and DC subdomains"/>
    <property type="match status" value="1"/>
</dbReference>
<feature type="transmembrane region" description="Helical" evidence="1">
    <location>
        <begin position="1005"/>
        <end position="1032"/>
    </location>
</feature>
<feature type="transmembrane region" description="Helical" evidence="1">
    <location>
        <begin position="471"/>
        <end position="491"/>
    </location>
</feature>
<gene>
    <name evidence="2" type="ORF">LX80_00689</name>
</gene>
<reference evidence="2 3" key="1">
    <citation type="submission" date="2018-06" db="EMBL/GenBank/DDBJ databases">
        <title>Genomic Encyclopedia of Archaeal and Bacterial Type Strains, Phase II (KMG-II): from individual species to whole genera.</title>
        <authorList>
            <person name="Goeker M."/>
        </authorList>
    </citation>
    <scope>NUCLEOTIDE SEQUENCE [LARGE SCALE GENOMIC DNA]</scope>
    <source>
        <strain evidence="2 3">DSM 23241</strain>
    </source>
</reference>
<sequence length="1041" mass="116010">MEQSNYFKKYRKPFLFIALLLIALGLFTFSKMQTALFPEVMFPKVKLIADVGSTPIDRMMITVTKPLESAVKRVKGVTVVKSVTSRGSSDIQIYFNWGIDVDDARLQIESRINEIKNLLPAGTNIAIEGYNQSLFPVYGFTLESKNESVGLIGLRDLAMNTVRPLFSQIDGISTVILRGGKAKEFEIIPNVIKMSALGVTPDTLIQLFQQNNYVLSNGKISDFRRLYLTLTDNRINSTEDLLNVVIKNTPQRIVRLRDFATVELQEQTEFNIINTNGHQGVIVDLVKQPGVNLIQFAKNADAKAAEINALLPKGISLRPYYNQSAFVSDSINSVIHTILEGLLLAILVVIIFLRSWRASTVVILTLPVTLGFTLIALGLAGITINIMSLGGIAAAVGLFIDDIIVIIEQIYRVHEDNPKKDKFEVVKEAIKDLFPAMVGSSLSTIVIFLPFVLMGGLAGAFFKELAKTMELTLVCSFFVTWIVTPVLHLLIGYRPHKGSHVHTEQESLNQYKWLTQLYTKPWLAILFLSILLFGGWYASGKLQTGFLPELDEGTIVLDYFSPSGTALEETDKLCQKMEKIILANPNVASYSRRTGLRLDFRNVAPNYGDYLIQLKKDRNKKTTEVIDELRKSIASSVPVMHIEFGQRIQDLLGNLMSTPSPIEVKIFGDNQKELEYLGRKADTIMQHTQGLVDVSNGMISAGPTVIIYPNDVKLAQYGISLASFQKQLTMYTEGIVLGDNANVTEPSPVQASMLGNLQVGQIQDGEQMRKIRLRVTNYADNDIDKIRKQLIFLPDGTLKPLSFFCTVQTEKGEIDYKREDLKSCVVLTSRLSNRDLGSAVNELQKKFAQQLNLPPGYYVNFGGAYAEQQQSFKELLTILVAACLLVFTVLLFLFREWILSFLILFISILSIPGCLFALYVTHTPLNVSSYTGIIMIVGIIAENAIFTVNQFFFNMKDSNGNVDESVNYALALRIRPKLMTAIGAILALMPLALGIGMGAQMQQALAIAVIGGFITGIPLLLFVFPTFLRLLYNFYARREMK</sequence>
<dbReference type="Proteomes" id="UP000249720">
    <property type="component" value="Unassembled WGS sequence"/>
</dbReference>
<evidence type="ECO:0000313" key="3">
    <source>
        <dbReference type="Proteomes" id="UP000249720"/>
    </source>
</evidence>